<evidence type="ECO:0000259" key="8">
    <source>
        <dbReference type="PROSITE" id="PS50979"/>
    </source>
</evidence>
<dbReference type="InterPro" id="IPR011053">
    <property type="entry name" value="Single_hybrid_motif"/>
</dbReference>
<dbReference type="InterPro" id="IPR016185">
    <property type="entry name" value="PreATP-grasp_dom_sf"/>
</dbReference>
<dbReference type="Gene3D" id="3.30.470.20">
    <property type="entry name" value="ATP-grasp fold, B domain"/>
    <property type="match status" value="1"/>
</dbReference>
<name>A0A4R9G5P1_9LEPT</name>
<evidence type="ECO:0000313" key="11">
    <source>
        <dbReference type="Proteomes" id="UP000297453"/>
    </source>
</evidence>
<dbReference type="SUPFAM" id="SSF51246">
    <property type="entry name" value="Rudiment single hybrid motif"/>
    <property type="match status" value="1"/>
</dbReference>
<dbReference type="Pfam" id="PF01039">
    <property type="entry name" value="Carboxyl_trans"/>
    <property type="match status" value="3"/>
</dbReference>
<dbReference type="SMART" id="SM00878">
    <property type="entry name" value="Biotin_carb_C"/>
    <property type="match status" value="1"/>
</dbReference>
<dbReference type="RefSeq" id="WP_135584133.1">
    <property type="nucleotide sequence ID" value="NZ_RQEP01000005.1"/>
</dbReference>
<comment type="cofactor">
    <cofactor evidence="1">
        <name>biotin</name>
        <dbReference type="ChEBI" id="CHEBI:57586"/>
    </cofactor>
</comment>
<evidence type="ECO:0000256" key="2">
    <source>
        <dbReference type="ARBA" id="ARBA00022598"/>
    </source>
</evidence>
<dbReference type="Pfam" id="PF00289">
    <property type="entry name" value="Biotin_carb_N"/>
    <property type="match status" value="1"/>
</dbReference>
<dbReference type="CDD" id="cd06850">
    <property type="entry name" value="biotinyl_domain"/>
    <property type="match status" value="1"/>
</dbReference>
<dbReference type="PANTHER" id="PTHR18866:SF127">
    <property type="match status" value="1"/>
</dbReference>
<dbReference type="InterPro" id="IPR011054">
    <property type="entry name" value="Rudment_hybrid_motif"/>
</dbReference>
<dbReference type="GO" id="GO:0016874">
    <property type="term" value="F:ligase activity"/>
    <property type="evidence" value="ECO:0007669"/>
    <property type="project" value="UniProtKB-KW"/>
</dbReference>
<comment type="caution">
    <text evidence="10">The sequence shown here is derived from an EMBL/GenBank/DDBJ whole genome shotgun (WGS) entry which is preliminary data.</text>
</comment>
<evidence type="ECO:0000313" key="10">
    <source>
        <dbReference type="EMBL" id="TGK06862.1"/>
    </source>
</evidence>
<evidence type="ECO:0000259" key="9">
    <source>
        <dbReference type="PROSITE" id="PS50989"/>
    </source>
</evidence>
<keyword evidence="4 6" id="KW-0067">ATP-binding</keyword>
<dbReference type="Pfam" id="PF00364">
    <property type="entry name" value="Biotin_lipoyl"/>
    <property type="match status" value="1"/>
</dbReference>
<dbReference type="GO" id="GO:0005524">
    <property type="term" value="F:ATP binding"/>
    <property type="evidence" value="ECO:0007669"/>
    <property type="project" value="UniProtKB-UniRule"/>
</dbReference>
<dbReference type="GO" id="GO:0046872">
    <property type="term" value="F:metal ion binding"/>
    <property type="evidence" value="ECO:0007669"/>
    <property type="project" value="InterPro"/>
</dbReference>
<evidence type="ECO:0000256" key="3">
    <source>
        <dbReference type="ARBA" id="ARBA00022741"/>
    </source>
</evidence>
<dbReference type="InterPro" id="IPR011764">
    <property type="entry name" value="Biotin_carboxylation_dom"/>
</dbReference>
<keyword evidence="11" id="KW-1185">Reference proteome</keyword>
<feature type="domain" description="CoA carboxyltransferase C-terminal" evidence="9">
    <location>
        <begin position="1696"/>
        <end position="1931"/>
    </location>
</feature>
<evidence type="ECO:0000256" key="6">
    <source>
        <dbReference type="PROSITE-ProRule" id="PRU00409"/>
    </source>
</evidence>
<dbReference type="InterPro" id="IPR005481">
    <property type="entry name" value="BC-like_N"/>
</dbReference>
<dbReference type="PROSITE" id="PS50989">
    <property type="entry name" value="COA_CT_CTER"/>
    <property type="match status" value="1"/>
</dbReference>
<keyword evidence="2" id="KW-0436">Ligase</keyword>
<dbReference type="PROSITE" id="PS00867">
    <property type="entry name" value="CPSASE_2"/>
    <property type="match status" value="1"/>
</dbReference>
<dbReference type="InterPro" id="IPR005482">
    <property type="entry name" value="Biotin_COase_C"/>
</dbReference>
<dbReference type="Gene3D" id="3.90.226.10">
    <property type="entry name" value="2-enoyl-CoA Hydratase, Chain A, domain 1"/>
    <property type="match status" value="2"/>
</dbReference>
<dbReference type="Gene3D" id="2.40.50.100">
    <property type="match status" value="1"/>
</dbReference>
<dbReference type="InterPro" id="IPR034733">
    <property type="entry name" value="AcCoA_carboxyl_beta"/>
</dbReference>
<reference evidence="10" key="1">
    <citation type="journal article" date="2019" name="PLoS Negl. Trop. Dis.">
        <title>Revisiting the worldwide diversity of Leptospira species in the environment.</title>
        <authorList>
            <person name="Vincent A.T."/>
            <person name="Schiettekatte O."/>
            <person name="Bourhy P."/>
            <person name="Veyrier F.J."/>
            <person name="Picardeau M."/>
        </authorList>
    </citation>
    <scope>NUCLEOTIDE SEQUENCE [LARGE SCALE GENOMIC DNA]</scope>
    <source>
        <strain evidence="10">SSS9</strain>
    </source>
</reference>
<evidence type="ECO:0000256" key="5">
    <source>
        <dbReference type="ARBA" id="ARBA00023267"/>
    </source>
</evidence>
<dbReference type="SUPFAM" id="SSF56059">
    <property type="entry name" value="Glutathione synthetase ATP-binding domain-like"/>
    <property type="match status" value="1"/>
</dbReference>
<evidence type="ECO:0000259" key="7">
    <source>
        <dbReference type="PROSITE" id="PS50975"/>
    </source>
</evidence>
<gene>
    <name evidence="10" type="ORF">EHO59_01680</name>
</gene>
<dbReference type="SUPFAM" id="SSF52096">
    <property type="entry name" value="ClpP/crotonase"/>
    <property type="match status" value="2"/>
</dbReference>
<dbReference type="PROSITE" id="PS50979">
    <property type="entry name" value="BC"/>
    <property type="match status" value="1"/>
</dbReference>
<protein>
    <submittedName>
        <fullName evidence="10">Carbamoyl-phosphate synthase subunit L</fullName>
    </submittedName>
</protein>
<evidence type="ECO:0000256" key="4">
    <source>
        <dbReference type="ARBA" id="ARBA00022840"/>
    </source>
</evidence>
<dbReference type="PANTHER" id="PTHR18866">
    <property type="entry name" value="CARBOXYLASE:PYRUVATE/ACETYL-COA/PROPIONYL-COA CARBOXYLASE"/>
    <property type="match status" value="1"/>
</dbReference>
<feature type="domain" description="ATP-grasp" evidence="7">
    <location>
        <begin position="171"/>
        <end position="367"/>
    </location>
</feature>
<dbReference type="Pfam" id="PF02785">
    <property type="entry name" value="Biotin_carb_C"/>
    <property type="match status" value="1"/>
</dbReference>
<proteinExistence type="predicted"/>
<feature type="domain" description="Biotin carboxylation" evidence="8">
    <location>
        <begin position="49"/>
        <end position="501"/>
    </location>
</feature>
<dbReference type="InterPro" id="IPR000089">
    <property type="entry name" value="Biotin_lipoyl"/>
</dbReference>
<dbReference type="OrthoDB" id="9807469at2"/>
<dbReference type="InterPro" id="IPR050856">
    <property type="entry name" value="Biotin_carboxylase_complex"/>
</dbReference>
<dbReference type="EMBL" id="RQEP01000005">
    <property type="protein sequence ID" value="TGK06862.1"/>
    <property type="molecule type" value="Genomic_DNA"/>
</dbReference>
<organism evidence="10 11">
    <name type="scientific">Leptospira semungkisensis</name>
    <dbReference type="NCBI Taxonomy" id="2484985"/>
    <lineage>
        <taxon>Bacteria</taxon>
        <taxon>Pseudomonadati</taxon>
        <taxon>Spirochaetota</taxon>
        <taxon>Spirochaetia</taxon>
        <taxon>Leptospirales</taxon>
        <taxon>Leptospiraceae</taxon>
        <taxon>Leptospira</taxon>
    </lineage>
</organism>
<dbReference type="InterPro" id="IPR011761">
    <property type="entry name" value="ATP-grasp"/>
</dbReference>
<dbReference type="PROSITE" id="PS50975">
    <property type="entry name" value="ATP_GRASP"/>
    <property type="match status" value="1"/>
</dbReference>
<dbReference type="InterPro" id="IPR029045">
    <property type="entry name" value="ClpP/crotonase-like_dom_sf"/>
</dbReference>
<keyword evidence="5" id="KW-0092">Biotin</keyword>
<evidence type="ECO:0000256" key="1">
    <source>
        <dbReference type="ARBA" id="ARBA00001953"/>
    </source>
</evidence>
<dbReference type="SUPFAM" id="SSF51230">
    <property type="entry name" value="Single hybrid motif"/>
    <property type="match status" value="1"/>
</dbReference>
<dbReference type="SUPFAM" id="SSF52440">
    <property type="entry name" value="PreATP-grasp domain"/>
    <property type="match status" value="1"/>
</dbReference>
<keyword evidence="3 6" id="KW-0547">Nucleotide-binding</keyword>
<dbReference type="InterPro" id="IPR005479">
    <property type="entry name" value="CPAse_ATP-bd"/>
</dbReference>
<dbReference type="Proteomes" id="UP000297453">
    <property type="component" value="Unassembled WGS sequence"/>
</dbReference>
<dbReference type="InterPro" id="IPR011763">
    <property type="entry name" value="COA_CT_C"/>
</dbReference>
<dbReference type="Pfam" id="PF02786">
    <property type="entry name" value="CPSase_L_D2"/>
    <property type="match status" value="1"/>
</dbReference>
<sequence length="1968" mass="221690">MIPTRKPEPESVIEGILSLPEIEAVIRELKILNPNRSESNEELPERKGKLKKVLVANRGEIAKRFFLALREEGIRSVAVVTDPDKEQSWYESADEIIYIGESDRYSNSKTIIAATLLSDANAVYPGYGFLSEDYRFVEALEEASAIYNKNIIFMGPKALVMRKVGNKLDARKLALENGIPLLQGSGPITGGIDIAVQEAERIGYPIMIKLDSGGGGKGMVVVRNSKELLPAIESAVRIGVQSYGNGTYFFEKYVERPAHFEVQIFNSTAVGIRKCAVQRRNQKVVEESGETFLDDRTLLQLLSSAEKIAHISGYSEGCAAGTVEFLLDSETGNFGFLEMNTRLQVEYPVTDQSLGIDLAKWQILYFDGREQEIPYESVIRRRFADRNHSIQCRIYAEDPFQNYSPSPGKIKDIELPTFNGVRCDFGFRKGDRVLGDYDPMIGKLITTGTTREEALLRMERALSDLYIRGITTNIEQLVKLVRDELFRSGRYDNRILIDHEELTRPDSGSEEEGAIFCSLAECILSSENDVKRSFRDRDLPKLLHSQESEYASYQYDLRSEYKSYKVRLFKVSISTYQVLLNGKDCGRINFSISGDATEEFLIEYSGRSIPVRIDRRPSFHLVRFLDRQGKLRYLRFSVLSGNKNSNQSSEGILRSPFQGTFVKICNDPQTQEVWKEGAFVEEGNPILVISAMKMETVLTAPSSGKLTYLIEHGETNKLIRGVTASGMVLGKGFGEGEILAKIETADSKGKEEDSEIYNAQEGNLWEALPYLSSESSVQAATMPSLVQSGSDLRSLFRSWIFGTFREQDAVEKIEIILSQLPFLKVNELEKKAWGNFFIDILKFHVLVRRIFSSDPGTKFSHYGEVHRLLSEWDTEGYNPPKTTKKLLSNTFHYYGVKPWSPLRRTKEQKEAFLFLVRAYANLREGKEIFATLLESLSVYAPPTPSIDLALNGILYLEEREKETSLEKTVRRILAARGNRPQKFKGGDATISREHVFDYIRFVKAPWSLVSDEDGKKLEEEFRKSFSAPLPLLPEEIDPFLFEKIKSKLEYWQKIGSMKRLFSPAQGHYLYLMESKKETQYILFSTLPCEEKREITRLDLETVSKNGTCILQGAQALHKSDIFRLEVLVGNLQAPFDLGSKEEGVLNYNNIMESSNSVIRFFLHGVYSQFTIDFIPKSSEKSMTLSFFFKEGKLRMDIAHPNDPRFPYCQSTDPKDLTVFQKGKWPLECWVEETFDRNTAKEIFVPNADGLLRKNPKTGIEEEHKPGAKIFEGKIGGKPALCFFKDSRVAGGATGDLEGRKYLAAAYYAYRKDIPLYIWNDGAGANIKEGMVALNRAAEGFFMNSLLTSLSEASEFRAAIESHPDPVLRDICLQMERAYGAEFKKYDSGERPKHCFITAVGIGSSTGLDVYGSSQASLQLLLNEDESYRVLTGSSVIESVTGEKFTNYEIGGARIMGQATGTVDFVANDKVQLIWYIRRIQESLLGDEPSKKERTSKTIHEESNVLDENELFQNSDNGFFLPIKENYSGSGSLVSGLIRLGESSVLAMGPRTIYGFHSLPCIIKAKESVRIAEKTNSNLLLIYGNRWFRSSHLDDYDSLRPRRDFQKSLQDFQGTCLHFVKNSSGLRIPELASGADVWLLLEPNEKMGPSAQKEFANKKRWATFTAKNETEAYQIIRKFFSLMTHREIQDPNSNSAPIQLPSETNVPYDMKEEIVLKIFDPDTFLEFGEWDLGSSLITGIGRVQGKTVAIIADQPKGGGSPDAPGTEKFRVFTEFANKHKLPLLMISDAPGFVPGTKQERLRIQQIGGESLDVNVLSKIPVVSIVLRQNYGGRQIHAFSGFLRPGIAYYSLADAILAVMGANSAFDLFQGAKISSLRKEGKNEEIENIRTEFFGAFVQKSRADADAKNTGVLDGVFSSVSNLRESILQGLEEADQKIGSWKKTREKYSKGEVYRNNSGKDEDWRDLILP</sequence>
<accession>A0A4R9G5P1</accession>